<proteinExistence type="inferred from homology"/>
<dbReference type="Gene3D" id="3.40.605.10">
    <property type="entry name" value="Aldehyde Dehydrogenase, Chain A, domain 1"/>
    <property type="match status" value="1"/>
</dbReference>
<dbReference type="PROSITE" id="PS00070">
    <property type="entry name" value="ALDEHYDE_DEHYDR_CYS"/>
    <property type="match status" value="1"/>
</dbReference>
<accession>A0A420GIQ9</accession>
<dbReference type="Pfam" id="PF00171">
    <property type="entry name" value="Aldedh"/>
    <property type="match status" value="1"/>
</dbReference>
<dbReference type="GO" id="GO:0004029">
    <property type="term" value="F:aldehyde dehydrogenase (NAD+) activity"/>
    <property type="evidence" value="ECO:0007669"/>
    <property type="project" value="UniProtKB-EC"/>
</dbReference>
<comment type="caution">
    <text evidence="6">The sequence shown here is derived from an EMBL/GenBank/DDBJ whole genome shotgun (WGS) entry which is preliminary data.</text>
</comment>
<dbReference type="PANTHER" id="PTHR42804:SF1">
    <property type="entry name" value="ALDEHYDE DEHYDROGENASE-RELATED"/>
    <property type="match status" value="1"/>
</dbReference>
<name>A0A420GIQ9_9BURK</name>
<dbReference type="InterPro" id="IPR016163">
    <property type="entry name" value="Ald_DH_C"/>
</dbReference>
<dbReference type="Gene3D" id="3.40.309.10">
    <property type="entry name" value="Aldehyde Dehydrogenase, Chain A, domain 2"/>
    <property type="match status" value="1"/>
</dbReference>
<evidence type="ECO:0000313" key="7">
    <source>
        <dbReference type="Proteomes" id="UP000283709"/>
    </source>
</evidence>
<comment type="similarity">
    <text evidence="1">Belongs to the aldehyde dehydrogenase family.</text>
</comment>
<dbReference type="AlphaFoldDB" id="A0A420GIQ9"/>
<comment type="catalytic activity">
    <reaction evidence="4">
        <text>an aldehyde + NAD(+) + H2O = a carboxylate + NADH + 2 H(+)</text>
        <dbReference type="Rhea" id="RHEA:16185"/>
        <dbReference type="ChEBI" id="CHEBI:15377"/>
        <dbReference type="ChEBI" id="CHEBI:15378"/>
        <dbReference type="ChEBI" id="CHEBI:17478"/>
        <dbReference type="ChEBI" id="CHEBI:29067"/>
        <dbReference type="ChEBI" id="CHEBI:57540"/>
        <dbReference type="ChEBI" id="CHEBI:57945"/>
        <dbReference type="EC" id="1.2.1.3"/>
    </reaction>
</comment>
<dbReference type="PANTHER" id="PTHR42804">
    <property type="entry name" value="ALDEHYDE DEHYDROGENASE"/>
    <property type="match status" value="1"/>
</dbReference>
<dbReference type="RefSeq" id="WP_120345587.1">
    <property type="nucleotide sequence ID" value="NZ_MCAS01000017.1"/>
</dbReference>
<reference evidence="6 7" key="1">
    <citation type="submission" date="2016-07" db="EMBL/GenBank/DDBJ databases">
        <title>Genome analysis of Burkholderia fungorum ES3-20.</title>
        <authorList>
            <person name="Xu D."/>
            <person name="Yao R."/>
            <person name="Zheng S."/>
        </authorList>
    </citation>
    <scope>NUCLEOTIDE SEQUENCE [LARGE SCALE GENOMIC DNA]</scope>
    <source>
        <strain evidence="6 7">ES3-20</strain>
    </source>
</reference>
<dbReference type="FunFam" id="3.40.309.10:FF:000012">
    <property type="entry name" value="Betaine aldehyde dehydrogenase"/>
    <property type="match status" value="1"/>
</dbReference>
<evidence type="ECO:0000259" key="5">
    <source>
        <dbReference type="Pfam" id="PF00171"/>
    </source>
</evidence>
<dbReference type="InterPro" id="IPR015590">
    <property type="entry name" value="Aldehyde_DH_dom"/>
</dbReference>
<dbReference type="OrthoDB" id="6187633at2"/>
<feature type="domain" description="Aldehyde dehydrogenase" evidence="5">
    <location>
        <begin position="13"/>
        <end position="469"/>
    </location>
</feature>
<evidence type="ECO:0000256" key="1">
    <source>
        <dbReference type="ARBA" id="ARBA00009986"/>
    </source>
</evidence>
<dbReference type="InterPro" id="IPR016160">
    <property type="entry name" value="Ald_DH_CS_CYS"/>
</dbReference>
<dbReference type="FunFam" id="3.40.605.10:FF:000007">
    <property type="entry name" value="NAD/NADP-dependent betaine aldehyde dehydrogenase"/>
    <property type="match status" value="1"/>
</dbReference>
<dbReference type="EMBL" id="MCAS01000017">
    <property type="protein sequence ID" value="RKF45001.1"/>
    <property type="molecule type" value="Genomic_DNA"/>
</dbReference>
<organism evidence="6 7">
    <name type="scientific">Paraburkholderia fungorum</name>
    <dbReference type="NCBI Taxonomy" id="134537"/>
    <lineage>
        <taxon>Bacteria</taxon>
        <taxon>Pseudomonadati</taxon>
        <taxon>Pseudomonadota</taxon>
        <taxon>Betaproteobacteria</taxon>
        <taxon>Burkholderiales</taxon>
        <taxon>Burkholderiaceae</taxon>
        <taxon>Paraburkholderia</taxon>
    </lineage>
</organism>
<dbReference type="EC" id="1.2.1.3" evidence="3"/>
<evidence type="ECO:0000256" key="2">
    <source>
        <dbReference type="ARBA" id="ARBA00023002"/>
    </source>
</evidence>
<protein>
    <recommendedName>
        <fullName evidence="3">aldehyde dehydrogenase (NAD(+))</fullName>
        <ecNumber evidence="3">1.2.1.3</ecNumber>
    </recommendedName>
</protein>
<sequence>MNRTDSFYINGEWVAPLGDDRFQLIDPATEQPIGSLAMGNAEDAGRAVAAARGAFGNWAATSRDERKRLLSRLLDLYNAASDEMAELMTAEMGVASSFSRNAQIALGRAHLETAIRVLDEFAFNEQRGDTLLSREPIGVCALITPWNWPMNQLVVKVAPALAAGCTMVVKPSEFSPLSALRFTQMVHEAGFPPGVFNVLHGDGAIVGDALARHPDVDMVSITGSTRAGVAVAIAAADTVKRVHQELGGKSANIIFADADFERAVAHGVRASYLNCGQSCSAPTRMLVPKDMMQHAARIAAREAEAIRTGAPGQPDTELGPVVNARQYQHIQGLIESGIKEGATLVAGGPGRPAGLQQGYFVRPTVFADVLPDMRIAREEIFGPVLSIIGFSDEEDAIRIANDSIYGLAGYVQTADTDKARRVAARLRVGNVYINEAPWDAGAPFGGYKQSGNGREHAEFGLSDYLELKATAGY</sequence>
<evidence type="ECO:0000313" key="6">
    <source>
        <dbReference type="EMBL" id="RKF45001.1"/>
    </source>
</evidence>
<evidence type="ECO:0000256" key="4">
    <source>
        <dbReference type="ARBA" id="ARBA00049194"/>
    </source>
</evidence>
<gene>
    <name evidence="6" type="ORF">BCY88_27775</name>
</gene>
<keyword evidence="2" id="KW-0560">Oxidoreductase</keyword>
<dbReference type="InterPro" id="IPR016162">
    <property type="entry name" value="Ald_DH_N"/>
</dbReference>
<dbReference type="SUPFAM" id="SSF53720">
    <property type="entry name" value="ALDH-like"/>
    <property type="match status" value="1"/>
</dbReference>
<dbReference type="Proteomes" id="UP000283709">
    <property type="component" value="Unassembled WGS sequence"/>
</dbReference>
<dbReference type="CDD" id="cd07138">
    <property type="entry name" value="ALDH_CddD_SSP0762"/>
    <property type="match status" value="1"/>
</dbReference>
<evidence type="ECO:0000256" key="3">
    <source>
        <dbReference type="ARBA" id="ARBA00024226"/>
    </source>
</evidence>
<dbReference type="InterPro" id="IPR016161">
    <property type="entry name" value="Ald_DH/histidinol_DH"/>
</dbReference>